<protein>
    <submittedName>
        <fullName evidence="1">Uncharacterized protein</fullName>
    </submittedName>
</protein>
<gene>
    <name evidence="1" type="ORF">METZ01_LOCUS242949</name>
</gene>
<dbReference type="AlphaFoldDB" id="A0A382HSN9"/>
<evidence type="ECO:0000313" key="1">
    <source>
        <dbReference type="EMBL" id="SVB90095.1"/>
    </source>
</evidence>
<accession>A0A382HSN9</accession>
<feature type="non-terminal residue" evidence="1">
    <location>
        <position position="72"/>
    </location>
</feature>
<dbReference type="EMBL" id="UINC01062966">
    <property type="protein sequence ID" value="SVB90095.1"/>
    <property type="molecule type" value="Genomic_DNA"/>
</dbReference>
<organism evidence="1">
    <name type="scientific">marine metagenome</name>
    <dbReference type="NCBI Taxonomy" id="408172"/>
    <lineage>
        <taxon>unclassified sequences</taxon>
        <taxon>metagenomes</taxon>
        <taxon>ecological metagenomes</taxon>
    </lineage>
</organism>
<proteinExistence type="predicted"/>
<reference evidence="1" key="1">
    <citation type="submission" date="2018-05" db="EMBL/GenBank/DDBJ databases">
        <authorList>
            <person name="Lanie J.A."/>
            <person name="Ng W.-L."/>
            <person name="Kazmierczak K.M."/>
            <person name="Andrzejewski T.M."/>
            <person name="Davidsen T.M."/>
            <person name="Wayne K.J."/>
            <person name="Tettelin H."/>
            <person name="Glass J.I."/>
            <person name="Rusch D."/>
            <person name="Podicherti R."/>
            <person name="Tsui H.-C.T."/>
            <person name="Winkler M.E."/>
        </authorList>
    </citation>
    <scope>NUCLEOTIDE SEQUENCE</scope>
</reference>
<sequence length="72" mass="8082">MAKERKSAYRSQFDGHRRLAAAVILQAIKDMSSGPVSHDKESAVEFLQGDMWPFSDVLDLPSDGRALQDYLK</sequence>
<name>A0A382HSN9_9ZZZZ</name>